<sequence length="620" mass="69716">MGRGKRNSAIVISSSDDEGNGDFVMEPSPGKPKLKLKSRSASVPRKNPKRAKIVPLSGSSSLPRQRTTYSGFDEIKRFCDECKGGFSELKVSTGRDSSTDLWVDKYKPCSLDELAVHKKKVEEVKIWFEERVINRMDRSLNHVLLIAGPAGVGKSTTVHAIASLIGADICEWNTPTPTIWQEHLHNSNSGLRYMSKLDEFESFVERMRKYGILPSSVTSRPLAPVVLLIDDLPVVNGKVTYERLKRCLTLLVQSVRVPTAMLFTDHSKADSTDFHMRYPEELLQSLESAGACKVTFNPITFNSMKKSLEKICRMEQVNVTADSIEAISKASGGDIRNAITSLQYFCLNQQSMPSQPSSSCYSTPSKESLDHANTSYNQISMTFGRDETISLFHALGKFLHNKRENEDTNSSDRGVFVLKEEFTRFPLKMDVPEVVLSQAHGQARPITDFLHENVLDFLNEEAADDAWVVSSYLSDADFLLSPSKNMIATNFGTENLQHLVAASVAVRGVLFGNNHPSPSRWHAIRRPKLWQVEQSTWQNKCQMSRERGHYYVDHLDQKSMPMQSVIATEIKPILKWIGHRVHGEFGIEQAFEDVNENFVNSFSLGDKSDYDISDDDIEDC</sequence>
<comment type="similarity">
    <text evidence="3">Belongs to the rad17/RAD24 family.</text>
</comment>
<dbReference type="GO" id="GO:0033314">
    <property type="term" value="P:mitotic DNA replication checkpoint signaling"/>
    <property type="evidence" value="ECO:0007669"/>
    <property type="project" value="TreeGrafter"/>
</dbReference>
<evidence type="ECO:0000256" key="7">
    <source>
        <dbReference type="ARBA" id="ARBA00022840"/>
    </source>
</evidence>
<dbReference type="InterPro" id="IPR027417">
    <property type="entry name" value="P-loop_NTPase"/>
</dbReference>
<evidence type="ECO:0000313" key="12">
    <source>
        <dbReference type="EMBL" id="CAH9105818.1"/>
    </source>
</evidence>
<dbReference type="GO" id="GO:0009536">
    <property type="term" value="C:plastid"/>
    <property type="evidence" value="ECO:0007669"/>
    <property type="project" value="UniProtKB-SubCell"/>
</dbReference>
<keyword evidence="7" id="KW-0067">ATP-binding</keyword>
<keyword evidence="8" id="KW-0539">Nucleus</keyword>
<feature type="region of interest" description="Disordered" evidence="10">
    <location>
        <begin position="1"/>
        <end position="49"/>
    </location>
</feature>
<evidence type="ECO:0000259" key="11">
    <source>
        <dbReference type="SMART" id="SM00382"/>
    </source>
</evidence>
<dbReference type="PANTHER" id="PTHR12172">
    <property type="entry name" value="CELL CYCLE CHECKPOINT PROTEIN RAD17"/>
    <property type="match status" value="1"/>
</dbReference>
<dbReference type="InterPro" id="IPR004582">
    <property type="entry name" value="Checkpoint_prot_Rad17_Rad24"/>
</dbReference>
<dbReference type="FunFam" id="3.40.50.300:FF:001661">
    <property type="entry name" value="RAD17 checkpoint clamp loader component"/>
    <property type="match status" value="1"/>
</dbReference>
<evidence type="ECO:0000256" key="10">
    <source>
        <dbReference type="SAM" id="MobiDB-lite"/>
    </source>
</evidence>
<dbReference type="GO" id="GO:0005524">
    <property type="term" value="F:ATP binding"/>
    <property type="evidence" value="ECO:0007669"/>
    <property type="project" value="UniProtKB-KW"/>
</dbReference>
<keyword evidence="9" id="KW-0131">Cell cycle</keyword>
<dbReference type="OrthoDB" id="10265971at2759"/>
<evidence type="ECO:0000256" key="2">
    <source>
        <dbReference type="ARBA" id="ARBA00004474"/>
    </source>
</evidence>
<dbReference type="EMBL" id="CAMAPE010000048">
    <property type="protein sequence ID" value="CAH9105818.1"/>
    <property type="molecule type" value="Genomic_DNA"/>
</dbReference>
<organism evidence="12 13">
    <name type="scientific">Cuscuta europaea</name>
    <name type="common">European dodder</name>
    <dbReference type="NCBI Taxonomy" id="41803"/>
    <lineage>
        <taxon>Eukaryota</taxon>
        <taxon>Viridiplantae</taxon>
        <taxon>Streptophyta</taxon>
        <taxon>Embryophyta</taxon>
        <taxon>Tracheophyta</taxon>
        <taxon>Spermatophyta</taxon>
        <taxon>Magnoliopsida</taxon>
        <taxon>eudicotyledons</taxon>
        <taxon>Gunneridae</taxon>
        <taxon>Pentapetalae</taxon>
        <taxon>asterids</taxon>
        <taxon>lamiids</taxon>
        <taxon>Solanales</taxon>
        <taxon>Convolvulaceae</taxon>
        <taxon>Cuscuteae</taxon>
        <taxon>Cuscuta</taxon>
        <taxon>Cuscuta subgen. Cuscuta</taxon>
    </lineage>
</organism>
<accession>A0A9P0ZP55</accession>
<name>A0A9P0ZP55_CUSEU</name>
<dbReference type="PANTHER" id="PTHR12172:SF0">
    <property type="entry name" value="CELL CYCLE CHECKPOINT PROTEIN RAD17"/>
    <property type="match status" value="1"/>
</dbReference>
<evidence type="ECO:0000256" key="3">
    <source>
        <dbReference type="ARBA" id="ARBA00006168"/>
    </source>
</evidence>
<dbReference type="InterPro" id="IPR003593">
    <property type="entry name" value="AAA+_ATPase"/>
</dbReference>
<gene>
    <name evidence="12" type="ORF">CEURO_LOCUS17073</name>
</gene>
<protein>
    <recommendedName>
        <fullName evidence="11">AAA+ ATPase domain-containing protein</fullName>
    </recommendedName>
</protein>
<dbReference type="SUPFAM" id="SSF52540">
    <property type="entry name" value="P-loop containing nucleoside triphosphate hydrolases"/>
    <property type="match status" value="1"/>
</dbReference>
<keyword evidence="13" id="KW-1185">Reference proteome</keyword>
<dbReference type="SMART" id="SM00382">
    <property type="entry name" value="AAA"/>
    <property type="match status" value="1"/>
</dbReference>
<evidence type="ECO:0000256" key="9">
    <source>
        <dbReference type="ARBA" id="ARBA00023306"/>
    </source>
</evidence>
<comment type="caution">
    <text evidence="12">The sequence shown here is derived from an EMBL/GenBank/DDBJ whole genome shotgun (WGS) entry which is preliminary data.</text>
</comment>
<keyword evidence="6" id="KW-0227">DNA damage</keyword>
<reference evidence="12" key="1">
    <citation type="submission" date="2022-07" db="EMBL/GenBank/DDBJ databases">
        <authorList>
            <person name="Macas J."/>
            <person name="Novak P."/>
            <person name="Neumann P."/>
        </authorList>
    </citation>
    <scope>NUCLEOTIDE SEQUENCE</scope>
</reference>
<comment type="subcellular location">
    <subcellularLocation>
        <location evidence="1">Nucleus</location>
    </subcellularLocation>
    <subcellularLocation>
        <location evidence="2">Plastid</location>
    </subcellularLocation>
</comment>
<dbReference type="GO" id="GO:0003682">
    <property type="term" value="F:chromatin binding"/>
    <property type="evidence" value="ECO:0007669"/>
    <property type="project" value="TreeGrafter"/>
</dbReference>
<dbReference type="Pfam" id="PF21960">
    <property type="entry name" value="RCF1-5-like_lid"/>
    <property type="match status" value="1"/>
</dbReference>
<evidence type="ECO:0000256" key="5">
    <source>
        <dbReference type="ARBA" id="ARBA00022741"/>
    </source>
</evidence>
<dbReference type="GO" id="GO:0006281">
    <property type="term" value="P:DNA repair"/>
    <property type="evidence" value="ECO:0007669"/>
    <property type="project" value="InterPro"/>
</dbReference>
<dbReference type="Pfam" id="PF03215">
    <property type="entry name" value="Rad17"/>
    <property type="match status" value="1"/>
</dbReference>
<evidence type="ECO:0000256" key="8">
    <source>
        <dbReference type="ARBA" id="ARBA00023242"/>
    </source>
</evidence>
<dbReference type="GO" id="GO:0005634">
    <property type="term" value="C:nucleus"/>
    <property type="evidence" value="ECO:0007669"/>
    <property type="project" value="UniProtKB-SubCell"/>
</dbReference>
<dbReference type="Proteomes" id="UP001152484">
    <property type="component" value="Unassembled WGS sequence"/>
</dbReference>
<dbReference type="GO" id="GO:0003689">
    <property type="term" value="F:DNA clamp loader activity"/>
    <property type="evidence" value="ECO:0007669"/>
    <property type="project" value="TreeGrafter"/>
</dbReference>
<feature type="domain" description="AAA+ ATPase" evidence="11">
    <location>
        <begin position="140"/>
        <end position="280"/>
    </location>
</feature>
<evidence type="ECO:0000256" key="4">
    <source>
        <dbReference type="ARBA" id="ARBA00011480"/>
    </source>
</evidence>
<dbReference type="Gene3D" id="1.10.8.60">
    <property type="match status" value="1"/>
</dbReference>
<evidence type="ECO:0000313" key="13">
    <source>
        <dbReference type="Proteomes" id="UP001152484"/>
    </source>
</evidence>
<dbReference type="CDD" id="cd18140">
    <property type="entry name" value="HLD_clamp_RFC"/>
    <property type="match status" value="1"/>
</dbReference>
<evidence type="ECO:0000256" key="6">
    <source>
        <dbReference type="ARBA" id="ARBA00022763"/>
    </source>
</evidence>
<evidence type="ECO:0000256" key="1">
    <source>
        <dbReference type="ARBA" id="ARBA00004123"/>
    </source>
</evidence>
<dbReference type="AlphaFoldDB" id="A0A9P0ZP55"/>
<proteinExistence type="inferred from homology"/>
<dbReference type="Gene3D" id="3.40.50.300">
    <property type="entry name" value="P-loop containing nucleotide triphosphate hydrolases"/>
    <property type="match status" value="1"/>
</dbReference>
<comment type="subunit">
    <text evidence="4">Heterotetramer of subunits RFC2, RFC3, RFC4 and RFC5 that can form a complex with RFC1.</text>
</comment>
<keyword evidence="5" id="KW-0547">Nucleotide-binding</keyword>
<dbReference type="InterPro" id="IPR047854">
    <property type="entry name" value="RFC_lid"/>
</dbReference>
<dbReference type="GO" id="GO:0000077">
    <property type="term" value="P:DNA damage checkpoint signaling"/>
    <property type="evidence" value="ECO:0007669"/>
    <property type="project" value="TreeGrafter"/>
</dbReference>